<dbReference type="Pfam" id="PF07690">
    <property type="entry name" value="MFS_1"/>
    <property type="match status" value="2"/>
</dbReference>
<comment type="caution">
    <text evidence="6">The sequence shown here is derived from an EMBL/GenBank/DDBJ whole genome shotgun (WGS) entry which is preliminary data.</text>
</comment>
<feature type="transmembrane region" description="Helical" evidence="4">
    <location>
        <begin position="269"/>
        <end position="293"/>
    </location>
</feature>
<dbReference type="AlphaFoldDB" id="A0A5M6ZNX0"/>
<feature type="transmembrane region" description="Helical" evidence="4">
    <location>
        <begin position="53"/>
        <end position="73"/>
    </location>
</feature>
<evidence type="ECO:0000259" key="5">
    <source>
        <dbReference type="PROSITE" id="PS50850"/>
    </source>
</evidence>
<feature type="transmembrane region" description="Helical" evidence="4">
    <location>
        <begin position="85"/>
        <end position="105"/>
    </location>
</feature>
<feature type="transmembrane region" description="Helical" evidence="4">
    <location>
        <begin position="20"/>
        <end position="41"/>
    </location>
</feature>
<protein>
    <submittedName>
        <fullName evidence="6">MFS transporter</fullName>
    </submittedName>
</protein>
<evidence type="ECO:0000313" key="6">
    <source>
        <dbReference type="EMBL" id="KAA5803921.1"/>
    </source>
</evidence>
<dbReference type="SUPFAM" id="SSF103473">
    <property type="entry name" value="MFS general substrate transporter"/>
    <property type="match status" value="1"/>
</dbReference>
<evidence type="ECO:0000256" key="1">
    <source>
        <dbReference type="ARBA" id="ARBA00022692"/>
    </source>
</evidence>
<feature type="transmembrane region" description="Helical" evidence="4">
    <location>
        <begin position="300"/>
        <end position="319"/>
    </location>
</feature>
<dbReference type="RefSeq" id="WP_150023188.1">
    <property type="nucleotide sequence ID" value="NZ_VWOJ01000002.1"/>
</dbReference>
<dbReference type="PANTHER" id="PTHR23546:SF1">
    <property type="entry name" value="MEMBRANE PROTEIN"/>
    <property type="match status" value="1"/>
</dbReference>
<keyword evidence="2 4" id="KW-1133">Transmembrane helix</keyword>
<evidence type="ECO:0000256" key="4">
    <source>
        <dbReference type="SAM" id="Phobius"/>
    </source>
</evidence>
<dbReference type="InterPro" id="IPR020846">
    <property type="entry name" value="MFS_dom"/>
</dbReference>
<proteinExistence type="predicted"/>
<keyword evidence="7" id="KW-1185">Reference proteome</keyword>
<feature type="domain" description="Major facilitator superfamily (MFS) profile" evidence="5">
    <location>
        <begin position="19"/>
        <end position="413"/>
    </location>
</feature>
<feature type="transmembrane region" description="Helical" evidence="4">
    <location>
        <begin position="325"/>
        <end position="347"/>
    </location>
</feature>
<dbReference type="PROSITE" id="PS50850">
    <property type="entry name" value="MFS"/>
    <property type="match status" value="1"/>
</dbReference>
<dbReference type="Proteomes" id="UP000325122">
    <property type="component" value="Unassembled WGS sequence"/>
</dbReference>
<dbReference type="InterPro" id="IPR036259">
    <property type="entry name" value="MFS_trans_sf"/>
</dbReference>
<feature type="transmembrane region" description="Helical" evidence="4">
    <location>
        <begin position="359"/>
        <end position="383"/>
    </location>
</feature>
<feature type="transmembrane region" description="Helical" evidence="4">
    <location>
        <begin position="111"/>
        <end position="134"/>
    </location>
</feature>
<feature type="transmembrane region" description="Helical" evidence="4">
    <location>
        <begin position="183"/>
        <end position="205"/>
    </location>
</feature>
<organism evidence="6 7">
    <name type="scientific">Alkalicaulis satelles</name>
    <dbReference type="NCBI Taxonomy" id="2609175"/>
    <lineage>
        <taxon>Bacteria</taxon>
        <taxon>Pseudomonadati</taxon>
        <taxon>Pseudomonadota</taxon>
        <taxon>Alphaproteobacteria</taxon>
        <taxon>Maricaulales</taxon>
        <taxon>Maricaulaceae</taxon>
        <taxon>Alkalicaulis</taxon>
    </lineage>
</organism>
<reference evidence="6 7" key="1">
    <citation type="submission" date="2019-09" db="EMBL/GenBank/DDBJ databases">
        <authorList>
            <person name="Kevbrin V."/>
            <person name="Grouzdev D.S."/>
        </authorList>
    </citation>
    <scope>NUCLEOTIDE SEQUENCE [LARGE SCALE GENOMIC DNA]</scope>
    <source>
        <strain evidence="6 7">G-192</strain>
    </source>
</reference>
<dbReference type="PANTHER" id="PTHR23546">
    <property type="entry name" value="TRANSPORT PROTEIN"/>
    <property type="match status" value="1"/>
</dbReference>
<name>A0A5M6ZNX0_9PROT</name>
<feature type="transmembrane region" description="Helical" evidence="4">
    <location>
        <begin position="389"/>
        <end position="407"/>
    </location>
</feature>
<keyword evidence="3 4" id="KW-0472">Membrane</keyword>
<dbReference type="EMBL" id="VWOJ01000002">
    <property type="protein sequence ID" value="KAA5803921.1"/>
    <property type="molecule type" value="Genomic_DNA"/>
</dbReference>
<feature type="transmembrane region" description="Helical" evidence="4">
    <location>
        <begin position="155"/>
        <end position="177"/>
    </location>
</feature>
<accession>A0A5M6ZNX0</accession>
<evidence type="ECO:0000313" key="7">
    <source>
        <dbReference type="Proteomes" id="UP000325122"/>
    </source>
</evidence>
<dbReference type="Gene3D" id="1.20.1250.20">
    <property type="entry name" value="MFS general substrate transporter like domains"/>
    <property type="match status" value="1"/>
</dbReference>
<dbReference type="InterPro" id="IPR011701">
    <property type="entry name" value="MFS"/>
</dbReference>
<sequence>MNPPFNPANPSGPQARSRAFRLLFVCLMATGIGNSMLFAILPPLARELDVAEVYVGAIYTLSALLFLTMSPVWGALSDRLGRRPLIVFGLASFAVSTLVFAAGAWAGQIGLLPPLAAIVAMALARCLFGGLGSATNPAAQAYVADRTSPMERTKALAGLTAAFGLGGMIGPALAAGFVERIGIAPFMIVIAALVGAGALVVRFTLPENTPPKRQGRPINPLVQFRFALDPRLTAFMIYGCALWLSQAASLQALSFYVMDRLAIGPDEGLQLAGVALSAGAAALIFAQLAVIPALKTSPRVLMIIGAALVAAGNLEMVFAPNYAAIVVGFMLNSFGFGLARSGFTAGASLAVSPEEQGRAAGLTTATAGVGFLIAPLTGLWLYQVLAPEAPFWLNAALGLVGLAVAFAHPRVRAAAARALEEPGQDGTGPV</sequence>
<keyword evidence="1 4" id="KW-0812">Transmembrane</keyword>
<evidence type="ECO:0000256" key="2">
    <source>
        <dbReference type="ARBA" id="ARBA00022989"/>
    </source>
</evidence>
<dbReference type="GO" id="GO:0022857">
    <property type="term" value="F:transmembrane transporter activity"/>
    <property type="evidence" value="ECO:0007669"/>
    <property type="project" value="InterPro"/>
</dbReference>
<dbReference type="CDD" id="cd17330">
    <property type="entry name" value="MFS_SLC46_TetA_like"/>
    <property type="match status" value="1"/>
</dbReference>
<feature type="transmembrane region" description="Helical" evidence="4">
    <location>
        <begin position="235"/>
        <end position="257"/>
    </location>
</feature>
<evidence type="ECO:0000256" key="3">
    <source>
        <dbReference type="ARBA" id="ARBA00023136"/>
    </source>
</evidence>
<gene>
    <name evidence="6" type="ORF">F1654_08995</name>
</gene>